<name>A0ABV4QUF4_9ACTN</name>
<protein>
    <submittedName>
        <fullName evidence="1">Uncharacterized protein</fullName>
    </submittedName>
</protein>
<accession>A0ABV4QUF4</accession>
<gene>
    <name evidence="1" type="ORF">SM436_11160</name>
</gene>
<dbReference type="Proteomes" id="UP001569904">
    <property type="component" value="Unassembled WGS sequence"/>
</dbReference>
<dbReference type="RefSeq" id="WP_371940636.1">
    <property type="nucleotide sequence ID" value="NZ_JAXCEH010000005.1"/>
</dbReference>
<dbReference type="EMBL" id="JAXCEH010000005">
    <property type="protein sequence ID" value="MFA1554245.1"/>
    <property type="molecule type" value="Genomic_DNA"/>
</dbReference>
<evidence type="ECO:0000313" key="1">
    <source>
        <dbReference type="EMBL" id="MFA1554245.1"/>
    </source>
</evidence>
<comment type="caution">
    <text evidence="1">The sequence shown here is derived from an EMBL/GenBank/DDBJ whole genome shotgun (WGS) entry which is preliminary data.</text>
</comment>
<organism evidence="1 2">
    <name type="scientific">Actinomadura chokoriensis</name>
    <dbReference type="NCBI Taxonomy" id="454156"/>
    <lineage>
        <taxon>Bacteria</taxon>
        <taxon>Bacillati</taxon>
        <taxon>Actinomycetota</taxon>
        <taxon>Actinomycetes</taxon>
        <taxon>Streptosporangiales</taxon>
        <taxon>Thermomonosporaceae</taxon>
        <taxon>Actinomadura</taxon>
    </lineage>
</organism>
<proteinExistence type="predicted"/>
<keyword evidence="2" id="KW-1185">Reference proteome</keyword>
<evidence type="ECO:0000313" key="2">
    <source>
        <dbReference type="Proteomes" id="UP001569904"/>
    </source>
</evidence>
<sequence length="85" mass="8922">MLRSALKAVAWDGPNLAVTGTVVIRDVDEGSPVVHLIADNDGVRHRIPCATGPGDLTHDGRATAFTAAGRRRLVRPPGFTSLSPP</sequence>
<reference evidence="1 2" key="1">
    <citation type="submission" date="2023-11" db="EMBL/GenBank/DDBJ databases">
        <title>Actinomadura monticuli sp. nov., isolated from volcanic ash.</title>
        <authorList>
            <person name="Lee S.D."/>
            <person name="Yang H."/>
            <person name="Kim I.S."/>
        </authorList>
    </citation>
    <scope>NUCLEOTIDE SEQUENCE [LARGE SCALE GENOMIC DNA]</scope>
    <source>
        <strain evidence="1 2">DSM 45346</strain>
    </source>
</reference>